<dbReference type="Gene3D" id="3.30.1240.10">
    <property type="match status" value="1"/>
</dbReference>
<dbReference type="Pfam" id="PF08282">
    <property type="entry name" value="Hydrolase_3"/>
    <property type="match status" value="1"/>
</dbReference>
<accession>A0ABN0VTF9</accession>
<dbReference type="EMBL" id="BAAADJ010000004">
    <property type="protein sequence ID" value="GAA0316823.1"/>
    <property type="molecule type" value="Genomic_DNA"/>
</dbReference>
<keyword evidence="2" id="KW-1185">Reference proteome</keyword>
<dbReference type="InterPro" id="IPR036412">
    <property type="entry name" value="HAD-like_sf"/>
</dbReference>
<dbReference type="NCBIfam" id="TIGR01484">
    <property type="entry name" value="HAD-SF-IIB"/>
    <property type="match status" value="1"/>
</dbReference>
<evidence type="ECO:0000313" key="1">
    <source>
        <dbReference type="EMBL" id="GAA0316823.1"/>
    </source>
</evidence>
<reference evidence="1 2" key="1">
    <citation type="journal article" date="2019" name="Int. J. Syst. Evol. Microbiol.">
        <title>The Global Catalogue of Microorganisms (GCM) 10K type strain sequencing project: providing services to taxonomists for standard genome sequencing and annotation.</title>
        <authorList>
            <consortium name="The Broad Institute Genomics Platform"/>
            <consortium name="The Broad Institute Genome Sequencing Center for Infectious Disease"/>
            <person name="Wu L."/>
            <person name="Ma J."/>
        </authorList>
    </citation>
    <scope>NUCLEOTIDE SEQUENCE [LARGE SCALE GENOMIC DNA]</scope>
    <source>
        <strain evidence="1 2">JCM 9731</strain>
    </source>
</reference>
<comment type="caution">
    <text evidence="1">The sequence shown here is derived from an EMBL/GenBank/DDBJ whole genome shotgun (WGS) entry which is preliminary data.</text>
</comment>
<dbReference type="Proteomes" id="UP001500782">
    <property type="component" value="Unassembled WGS sequence"/>
</dbReference>
<dbReference type="PANTHER" id="PTHR10000">
    <property type="entry name" value="PHOSPHOSERINE PHOSPHATASE"/>
    <property type="match status" value="1"/>
</dbReference>
<dbReference type="InterPro" id="IPR000150">
    <property type="entry name" value="Cof"/>
</dbReference>
<dbReference type="NCBIfam" id="TIGR00099">
    <property type="entry name" value="Cof-subfamily"/>
    <property type="match status" value="1"/>
</dbReference>
<name>A0ABN0VTF9_9BACI</name>
<dbReference type="SFLD" id="SFLDG01140">
    <property type="entry name" value="C2.B:_Phosphomannomutase_and_P"/>
    <property type="match status" value="1"/>
</dbReference>
<dbReference type="SFLD" id="SFLDS00003">
    <property type="entry name" value="Haloacid_Dehalogenase"/>
    <property type="match status" value="1"/>
</dbReference>
<evidence type="ECO:0000313" key="2">
    <source>
        <dbReference type="Proteomes" id="UP001500782"/>
    </source>
</evidence>
<dbReference type="PROSITE" id="PS01229">
    <property type="entry name" value="COF_2"/>
    <property type="match status" value="1"/>
</dbReference>
<keyword evidence="1" id="KW-0378">Hydrolase</keyword>
<dbReference type="PANTHER" id="PTHR10000:SF55">
    <property type="entry name" value="5-AMINO-6-(5-PHOSPHO-D-RIBITYLAMINO)URACIL PHOSPHATASE YCSE"/>
    <property type="match status" value="1"/>
</dbReference>
<protein>
    <submittedName>
        <fullName evidence="1">HAD family hydrolase</fullName>
    </submittedName>
</protein>
<proteinExistence type="predicted"/>
<dbReference type="RefSeq" id="WP_343795925.1">
    <property type="nucleotide sequence ID" value="NZ_BAAADJ010000004.1"/>
</dbReference>
<dbReference type="InterPro" id="IPR023214">
    <property type="entry name" value="HAD_sf"/>
</dbReference>
<gene>
    <name evidence="1" type="ORF">GCM10008967_04280</name>
</gene>
<dbReference type="InterPro" id="IPR006379">
    <property type="entry name" value="HAD-SF_hydro_IIB"/>
</dbReference>
<organism evidence="1 2">
    <name type="scientific">Bacillus carboniphilus</name>
    <dbReference type="NCBI Taxonomy" id="86663"/>
    <lineage>
        <taxon>Bacteria</taxon>
        <taxon>Bacillati</taxon>
        <taxon>Bacillota</taxon>
        <taxon>Bacilli</taxon>
        <taxon>Bacillales</taxon>
        <taxon>Bacillaceae</taxon>
        <taxon>Bacillus</taxon>
    </lineage>
</organism>
<dbReference type="GO" id="GO:0016787">
    <property type="term" value="F:hydrolase activity"/>
    <property type="evidence" value="ECO:0007669"/>
    <property type="project" value="UniProtKB-KW"/>
</dbReference>
<dbReference type="SUPFAM" id="SSF56784">
    <property type="entry name" value="HAD-like"/>
    <property type="match status" value="1"/>
</dbReference>
<sequence>MIKALALDMDGTMLSPDGTISPMLTSYLKKLQANGMRVFLATGRTMTEVKEVLPEDFEADGVVTANGMGCYIGESQIAQNSLAPKLVEKVVAMAKKRQLYYEIHPDNGSRFSYKADQHYMYSEVSGDPPITLHEHEWHSRKNAVAHKIKWVQQSPLKNIVKVYFFSMDTAKISEWKQTLNELMKKDEFSISSSSLHNVEIMTESVSKATGLELLLTKFNLAPSQLLAIGDSENDIPMFQLAGTSVAMRNAENYIKHQVDEITEHSYEEDGLYLYLEKRFKEGE</sequence>
<dbReference type="Gene3D" id="3.40.50.1000">
    <property type="entry name" value="HAD superfamily/HAD-like"/>
    <property type="match status" value="1"/>
</dbReference>